<organism evidence="1 2">
    <name type="scientific">Dendrolimus kikuchii</name>
    <dbReference type="NCBI Taxonomy" id="765133"/>
    <lineage>
        <taxon>Eukaryota</taxon>
        <taxon>Metazoa</taxon>
        <taxon>Ecdysozoa</taxon>
        <taxon>Arthropoda</taxon>
        <taxon>Hexapoda</taxon>
        <taxon>Insecta</taxon>
        <taxon>Pterygota</taxon>
        <taxon>Neoptera</taxon>
        <taxon>Endopterygota</taxon>
        <taxon>Lepidoptera</taxon>
        <taxon>Glossata</taxon>
        <taxon>Ditrysia</taxon>
        <taxon>Bombycoidea</taxon>
        <taxon>Lasiocampidae</taxon>
        <taxon>Dendrolimus</taxon>
    </lineage>
</organism>
<dbReference type="Proteomes" id="UP000824533">
    <property type="component" value="Linkage Group LG22"/>
</dbReference>
<dbReference type="EMBL" id="CM034408">
    <property type="protein sequence ID" value="KAJ0172098.1"/>
    <property type="molecule type" value="Genomic_DNA"/>
</dbReference>
<comment type="caution">
    <text evidence="1">The sequence shown here is derived from an EMBL/GenBank/DDBJ whole genome shotgun (WGS) entry which is preliminary data.</text>
</comment>
<reference evidence="1 2" key="1">
    <citation type="journal article" date="2021" name="Front. Genet.">
        <title>Chromosome-Level Genome Assembly Reveals Significant Gene Expansion in the Toll and IMD Signaling Pathways of Dendrolimus kikuchii.</title>
        <authorList>
            <person name="Zhou J."/>
            <person name="Wu P."/>
            <person name="Xiong Z."/>
            <person name="Liu N."/>
            <person name="Zhao N."/>
            <person name="Ji M."/>
            <person name="Qiu Y."/>
            <person name="Yang B."/>
        </authorList>
    </citation>
    <scope>NUCLEOTIDE SEQUENCE [LARGE SCALE GENOMIC DNA]</scope>
    <source>
        <strain evidence="1">Ann1</strain>
    </source>
</reference>
<accession>A0ACC1CKI1</accession>
<proteinExistence type="predicted"/>
<gene>
    <name evidence="1" type="ORF">K1T71_012071</name>
</gene>
<evidence type="ECO:0000313" key="1">
    <source>
        <dbReference type="EMBL" id="KAJ0172098.1"/>
    </source>
</evidence>
<keyword evidence="2" id="KW-1185">Reference proteome</keyword>
<sequence length="365" mass="40172">MARNIVLFTLLTYVSGMEMRETVERMVMVRTSGSDLQPAATGYIYKKNSDGLARVEKMGESEVMETLSKLYKEPHAYTAPGAKSPFYGKADDENKAASHASEAYIKPVVEKSEEEDDHVDGIADEDYKKIFEEYTAGFGPYSKKGYSDYYRGLGHYDDDHYHENGGGKEFGAKGYHGYGDKGHKGFTIIHHYGKGDDGDYHKEGHDSFAVSNKGGHSKKYDEADEHGKSYAEGHHYKGGDHGHKGGHSKGETVEGFHKIYDKNEFKKDHDFYGGEKNEGSQHKHDEGHVFHGSDAGGFKKGDSHKSGYGKAAYGKGGHGEKESGEEHGAGHSEKGEGESFKHGEGESGAKGGKYHGKSYGYEIKH</sequence>
<evidence type="ECO:0000313" key="2">
    <source>
        <dbReference type="Proteomes" id="UP000824533"/>
    </source>
</evidence>
<name>A0ACC1CKI1_9NEOP</name>
<protein>
    <submittedName>
        <fullName evidence="1">Uncharacterized protein</fullName>
    </submittedName>
</protein>